<dbReference type="EMBL" id="JBBWRZ010000009">
    <property type="protein sequence ID" value="KAK8229260.1"/>
    <property type="molecule type" value="Genomic_DNA"/>
</dbReference>
<dbReference type="PANTHER" id="PTHR24096">
    <property type="entry name" value="LONG-CHAIN-FATTY-ACID--COA LIGASE"/>
    <property type="match status" value="1"/>
</dbReference>
<dbReference type="PANTHER" id="PTHR24096:SF194">
    <property type="entry name" value="AMP-DEPENDENT SYNTHETASE_LIGASE DOMAIN-CONTAINING PROTEIN"/>
    <property type="match status" value="1"/>
</dbReference>
<gene>
    <name evidence="3" type="ORF">HDK90DRAFT_419081</name>
</gene>
<reference evidence="3 4" key="1">
    <citation type="submission" date="2024-04" db="EMBL/GenBank/DDBJ databases">
        <title>Phyllosticta paracitricarpa is synonymous to the EU quarantine fungus P. citricarpa based on phylogenomic analyses.</title>
        <authorList>
            <consortium name="Lawrence Berkeley National Laboratory"/>
            <person name="Van Ingen-Buijs V.A."/>
            <person name="Van Westerhoven A.C."/>
            <person name="Haridas S."/>
            <person name="Skiadas P."/>
            <person name="Martin F."/>
            <person name="Groenewald J.Z."/>
            <person name="Crous P.W."/>
            <person name="Seidl M.F."/>
        </authorList>
    </citation>
    <scope>NUCLEOTIDE SEQUENCE [LARGE SCALE GENOMIC DNA]</scope>
    <source>
        <strain evidence="3 4">CBS 123374</strain>
    </source>
</reference>
<keyword evidence="4" id="KW-1185">Reference proteome</keyword>
<dbReference type="PROSITE" id="PS00455">
    <property type="entry name" value="AMP_BINDING"/>
    <property type="match status" value="1"/>
</dbReference>
<dbReference type="GO" id="GO:0016874">
    <property type="term" value="F:ligase activity"/>
    <property type="evidence" value="ECO:0007669"/>
    <property type="project" value="UniProtKB-KW"/>
</dbReference>
<organism evidence="3 4">
    <name type="scientific">Phyllosticta capitalensis</name>
    <dbReference type="NCBI Taxonomy" id="121624"/>
    <lineage>
        <taxon>Eukaryota</taxon>
        <taxon>Fungi</taxon>
        <taxon>Dikarya</taxon>
        <taxon>Ascomycota</taxon>
        <taxon>Pezizomycotina</taxon>
        <taxon>Dothideomycetes</taxon>
        <taxon>Dothideomycetes incertae sedis</taxon>
        <taxon>Botryosphaeriales</taxon>
        <taxon>Phyllostictaceae</taxon>
        <taxon>Phyllosticta</taxon>
    </lineage>
</organism>
<dbReference type="Pfam" id="PF13193">
    <property type="entry name" value="AMP-binding_C"/>
    <property type="match status" value="1"/>
</dbReference>
<dbReference type="InterPro" id="IPR042099">
    <property type="entry name" value="ANL_N_sf"/>
</dbReference>
<dbReference type="Gene3D" id="3.30.300.30">
    <property type="match status" value="1"/>
</dbReference>
<feature type="domain" description="AMP-binding enzyme C-terminal" evidence="2">
    <location>
        <begin position="452"/>
        <end position="529"/>
    </location>
</feature>
<dbReference type="InterPro" id="IPR045851">
    <property type="entry name" value="AMP-bd_C_sf"/>
</dbReference>
<keyword evidence="3" id="KW-0436">Ligase</keyword>
<feature type="domain" description="AMP-dependent synthetase/ligase" evidence="1">
    <location>
        <begin position="34"/>
        <end position="401"/>
    </location>
</feature>
<dbReference type="CDD" id="cd05911">
    <property type="entry name" value="Firefly_Luc_like"/>
    <property type="match status" value="1"/>
</dbReference>
<dbReference type="Proteomes" id="UP001492380">
    <property type="component" value="Unassembled WGS sequence"/>
</dbReference>
<proteinExistence type="predicted"/>
<evidence type="ECO:0000313" key="4">
    <source>
        <dbReference type="Proteomes" id="UP001492380"/>
    </source>
</evidence>
<dbReference type="InterPro" id="IPR000873">
    <property type="entry name" value="AMP-dep_synth/lig_dom"/>
</dbReference>
<evidence type="ECO:0000313" key="3">
    <source>
        <dbReference type="EMBL" id="KAK8229260.1"/>
    </source>
</evidence>
<accession>A0ABR1YGY1</accession>
<dbReference type="Gene3D" id="3.40.50.12780">
    <property type="entry name" value="N-terminal domain of ligase-like"/>
    <property type="match status" value="1"/>
</dbReference>
<name>A0ABR1YGY1_9PEZI</name>
<evidence type="ECO:0000259" key="2">
    <source>
        <dbReference type="Pfam" id="PF13193"/>
    </source>
</evidence>
<comment type="caution">
    <text evidence="3">The sequence shown here is derived from an EMBL/GenBank/DDBJ whole genome shotgun (WGS) entry which is preliminary data.</text>
</comment>
<dbReference type="InterPro" id="IPR025110">
    <property type="entry name" value="AMP-bd_C"/>
</dbReference>
<protein>
    <submittedName>
        <fullName evidence="3">4-coumarate-CoA ligase</fullName>
    </submittedName>
</protein>
<dbReference type="Pfam" id="PF00501">
    <property type="entry name" value="AMP-binding"/>
    <property type="match status" value="1"/>
</dbReference>
<sequence length="553" mass="61399">MPVKSQFTIDIPSCNVLSYIFPPDETPSNQPLWIDADDTSKSLSPAQLLQWVKRIGLGLDRLGVQRGDVVLTFSPNHIFMSAVWCGVVGSGRVFSGCNPGYGVAELVYQIQNTEAKVILVEPTLLETLLQAAEKIGFPSSRILLFSDVSCPKRKGIADWQSILPSEDEAKFWNWPNLDGDAARTTLASLNYSSGTTGLPKGVMISHYNLIAKVAQSIFMRDLEQPYSPSDRPPERWLGFLPMYHAYGQVWYISVAAKVMARCFFMRSFSYGKFLEHMQNHRITHLQAAPPILVLLAKRPETSQYDLSSMKHVFCGAAPLSAELQNEVADRFRVKVIQTYGMTELTCSTTHVPGGRVDRTGSVGIIDPNTEIKLVDDGGAEVGPGERGEMLARGPHVCLGYWRNEKATKDLFDHEGFLRSGDVAIHDRNGNFWIVDRKKELIKVKGFQVAPAELEAVLLENEAVADAAVVGMQMDHDEFPRAYVALKDGFRGRVSEDSIAKWVAGRVAKHKQLLGGVKFVAEVPKLLSGKIQRKTIREWAARDAKSLQNARPKL</sequence>
<dbReference type="InterPro" id="IPR020845">
    <property type="entry name" value="AMP-binding_CS"/>
</dbReference>
<evidence type="ECO:0000259" key="1">
    <source>
        <dbReference type="Pfam" id="PF00501"/>
    </source>
</evidence>
<dbReference type="SUPFAM" id="SSF56801">
    <property type="entry name" value="Acetyl-CoA synthetase-like"/>
    <property type="match status" value="1"/>
</dbReference>